<proteinExistence type="predicted"/>
<gene>
    <name evidence="1" type="ORF">BDY19DRAFT_995341</name>
</gene>
<protein>
    <submittedName>
        <fullName evidence="1">Uncharacterized protein</fullName>
    </submittedName>
</protein>
<keyword evidence="2" id="KW-1185">Reference proteome</keyword>
<evidence type="ECO:0000313" key="2">
    <source>
        <dbReference type="Proteomes" id="UP001055072"/>
    </source>
</evidence>
<organism evidence="1 2">
    <name type="scientific">Irpex rosettiformis</name>
    <dbReference type="NCBI Taxonomy" id="378272"/>
    <lineage>
        <taxon>Eukaryota</taxon>
        <taxon>Fungi</taxon>
        <taxon>Dikarya</taxon>
        <taxon>Basidiomycota</taxon>
        <taxon>Agaricomycotina</taxon>
        <taxon>Agaricomycetes</taxon>
        <taxon>Polyporales</taxon>
        <taxon>Irpicaceae</taxon>
        <taxon>Irpex</taxon>
    </lineage>
</organism>
<comment type="caution">
    <text evidence="1">The sequence shown here is derived from an EMBL/GenBank/DDBJ whole genome shotgun (WGS) entry which is preliminary data.</text>
</comment>
<dbReference type="EMBL" id="MU274920">
    <property type="protein sequence ID" value="KAI0086897.1"/>
    <property type="molecule type" value="Genomic_DNA"/>
</dbReference>
<evidence type="ECO:0000313" key="1">
    <source>
        <dbReference type="EMBL" id="KAI0086897.1"/>
    </source>
</evidence>
<reference evidence="1" key="1">
    <citation type="journal article" date="2021" name="Environ. Microbiol.">
        <title>Gene family expansions and transcriptome signatures uncover fungal adaptations to wood decay.</title>
        <authorList>
            <person name="Hage H."/>
            <person name="Miyauchi S."/>
            <person name="Viragh M."/>
            <person name="Drula E."/>
            <person name="Min B."/>
            <person name="Chaduli D."/>
            <person name="Navarro D."/>
            <person name="Favel A."/>
            <person name="Norest M."/>
            <person name="Lesage-Meessen L."/>
            <person name="Balint B."/>
            <person name="Merenyi Z."/>
            <person name="de Eugenio L."/>
            <person name="Morin E."/>
            <person name="Martinez A.T."/>
            <person name="Baldrian P."/>
            <person name="Stursova M."/>
            <person name="Martinez M.J."/>
            <person name="Novotny C."/>
            <person name="Magnuson J.K."/>
            <person name="Spatafora J.W."/>
            <person name="Maurice S."/>
            <person name="Pangilinan J."/>
            <person name="Andreopoulos W."/>
            <person name="LaButti K."/>
            <person name="Hundley H."/>
            <person name="Na H."/>
            <person name="Kuo A."/>
            <person name="Barry K."/>
            <person name="Lipzen A."/>
            <person name="Henrissat B."/>
            <person name="Riley R."/>
            <person name="Ahrendt S."/>
            <person name="Nagy L.G."/>
            <person name="Grigoriev I.V."/>
            <person name="Martin F."/>
            <person name="Rosso M.N."/>
        </authorList>
    </citation>
    <scope>NUCLEOTIDE SEQUENCE</scope>
    <source>
        <strain evidence="1">CBS 384.51</strain>
    </source>
</reference>
<accession>A0ACB8TXV6</accession>
<sequence length="545" mass="58228">MYTWNTTVEDTSSLFDFRPYSEGSTSGGWASFFQDLGFWHGSPGSDSQGKDSVHITNFAGASVTLQFKGTAIYLYGTQNCSYSVTLDSQPTSIPFASSLPEGMLFYKEDMASTTHTISLTANPNEGQQLAFDKAVITNIGINASNINPVRVDNQNQTALHYDGKWTNQSSYNVPSDSSPEPYMSTTDPGDIVSMNFKGGVAVAINGARNWGHWTYNVSLDGVTSVYNASTWWLMGDALLFYQSNLDPGQTHTIQLANTGSPNDKLSLNYFTVYTPNATALDTSPSNSSSPSPGGSSPSQAPSSQSHSKTNIGVIVGPVVAGVVALSSILILFIWHRSRRQRNTLSTSINPLNPPPTSQSTTAVFAFPPNERPDVWVKGMEAGQPAPSIMNIQAVPPVVPHQGKRRRREPGNSHSASRSRNTHTPTTTPSSSNLIPQTHSTSHPVEPETQDPIQPASSIQASRSIPPTTSASSNSLPTATTATTAATRRPHPHPPTTAPAPAPQPPTVNVNVDHIIELLAQRLDSSGRGGALAVHNPDVPPPQYTA</sequence>
<dbReference type="Proteomes" id="UP001055072">
    <property type="component" value="Unassembled WGS sequence"/>
</dbReference>
<name>A0ACB8TXV6_9APHY</name>